<evidence type="ECO:0000313" key="3">
    <source>
        <dbReference type="Proteomes" id="UP000242254"/>
    </source>
</evidence>
<feature type="region of interest" description="Disordered" evidence="1">
    <location>
        <begin position="1"/>
        <end position="29"/>
    </location>
</feature>
<dbReference type="EMBL" id="KZ303842">
    <property type="protein sequence ID" value="PHZ17601.1"/>
    <property type="molecule type" value="Genomic_DNA"/>
</dbReference>
<dbReference type="Proteomes" id="UP000242254">
    <property type="component" value="Unassembled WGS sequence"/>
</dbReference>
<dbReference type="Pfam" id="PF09428">
    <property type="entry name" value="DUF2011"/>
    <property type="match status" value="1"/>
</dbReference>
<accession>A0A2G4T9B5</accession>
<reference evidence="2 3" key="1">
    <citation type="journal article" date="2016" name="Proc. Natl. Acad. Sci. U.S.A.">
        <title>Lipid metabolic changes in an early divergent fungus govern the establishment of a mutualistic symbiosis with endobacteria.</title>
        <authorList>
            <person name="Lastovetsky O.A."/>
            <person name="Gaspar M.L."/>
            <person name="Mondo S.J."/>
            <person name="LaButti K.M."/>
            <person name="Sandor L."/>
            <person name="Grigoriev I.V."/>
            <person name="Henry S.A."/>
            <person name="Pawlowska T.E."/>
        </authorList>
    </citation>
    <scope>NUCLEOTIDE SEQUENCE [LARGE SCALE GENOMIC DNA]</scope>
    <source>
        <strain evidence="2 3">ATCC 52813</strain>
    </source>
</reference>
<dbReference type="AlphaFoldDB" id="A0A2G4T9B5"/>
<keyword evidence="3" id="KW-1185">Reference proteome</keyword>
<sequence>MSVEPRRKSKAQDKKLVSLRPDVDSDDEIDQEVQEEAQKMDALMRQLLGKEEEEQVGNEQLEQDIVAEEEFSFRLFAHQPLAKVAIAEDTKDDDQAQAVADMQQLEFDEYDPEFMARVKEAAIDYKDILRQSTVPYPAMQFPHRVIDINNVNKSITEKSKRKRKSKKHRDFEKRVKAGEIKAQPNMRNPDTLGGWPGWPGQLTRVSIINYISPRRKEKTLNKPRSMNKSFSRGGAKPQFHLKRQYNK</sequence>
<evidence type="ECO:0000256" key="1">
    <source>
        <dbReference type="SAM" id="MobiDB-lite"/>
    </source>
</evidence>
<dbReference type="STRING" id="1340429.A0A2G4T9B5"/>
<feature type="region of interest" description="Disordered" evidence="1">
    <location>
        <begin position="214"/>
        <end position="247"/>
    </location>
</feature>
<evidence type="ECO:0000313" key="2">
    <source>
        <dbReference type="EMBL" id="PHZ17601.1"/>
    </source>
</evidence>
<dbReference type="RefSeq" id="XP_023471309.1">
    <property type="nucleotide sequence ID" value="XM_023607867.1"/>
</dbReference>
<protein>
    <submittedName>
        <fullName evidence="2">Uncharacterized protein</fullName>
    </submittedName>
</protein>
<gene>
    <name evidence="2" type="ORF">RHIMIDRAFT_233027</name>
</gene>
<dbReference type="InterPro" id="IPR018555">
    <property type="entry name" value="C630.06c-like"/>
</dbReference>
<organism evidence="2 3">
    <name type="scientific">Rhizopus microsporus ATCC 52813</name>
    <dbReference type="NCBI Taxonomy" id="1340429"/>
    <lineage>
        <taxon>Eukaryota</taxon>
        <taxon>Fungi</taxon>
        <taxon>Fungi incertae sedis</taxon>
        <taxon>Mucoromycota</taxon>
        <taxon>Mucoromycotina</taxon>
        <taxon>Mucoromycetes</taxon>
        <taxon>Mucorales</taxon>
        <taxon>Mucorineae</taxon>
        <taxon>Rhizopodaceae</taxon>
        <taxon>Rhizopus</taxon>
    </lineage>
</organism>
<name>A0A2G4T9B5_RHIZD</name>
<proteinExistence type="predicted"/>
<dbReference type="GeneID" id="35438857"/>
<feature type="compositionally biased region" description="Basic and acidic residues" evidence="1">
    <location>
        <begin position="1"/>
        <end position="16"/>
    </location>
</feature>